<dbReference type="OrthoDB" id="3565018at2759"/>
<dbReference type="EMBL" id="KV750469">
    <property type="protein sequence ID" value="OCL04598.1"/>
    <property type="molecule type" value="Genomic_DNA"/>
</dbReference>
<reference evidence="2 3" key="1">
    <citation type="journal article" date="2016" name="Nat. Commun.">
        <title>Ectomycorrhizal ecology is imprinted in the genome of the dominant symbiotic fungus Cenococcum geophilum.</title>
        <authorList>
            <consortium name="DOE Joint Genome Institute"/>
            <person name="Peter M."/>
            <person name="Kohler A."/>
            <person name="Ohm R.A."/>
            <person name="Kuo A."/>
            <person name="Krutzmann J."/>
            <person name="Morin E."/>
            <person name="Arend M."/>
            <person name="Barry K.W."/>
            <person name="Binder M."/>
            <person name="Choi C."/>
            <person name="Clum A."/>
            <person name="Copeland A."/>
            <person name="Grisel N."/>
            <person name="Haridas S."/>
            <person name="Kipfer T."/>
            <person name="LaButti K."/>
            <person name="Lindquist E."/>
            <person name="Lipzen A."/>
            <person name="Maire R."/>
            <person name="Meier B."/>
            <person name="Mihaltcheva S."/>
            <person name="Molinier V."/>
            <person name="Murat C."/>
            <person name="Poggeler S."/>
            <person name="Quandt C.A."/>
            <person name="Sperisen C."/>
            <person name="Tritt A."/>
            <person name="Tisserant E."/>
            <person name="Crous P.W."/>
            <person name="Henrissat B."/>
            <person name="Nehls U."/>
            <person name="Egli S."/>
            <person name="Spatafora J.W."/>
            <person name="Grigoriev I.V."/>
            <person name="Martin F.M."/>
        </authorList>
    </citation>
    <scope>NUCLEOTIDE SEQUENCE [LARGE SCALE GENOMIC DNA]</scope>
    <source>
        <strain evidence="2 3">CBS 207.34</strain>
    </source>
</reference>
<sequence>IMDLCEILSKRPPTCFGFLEEDDHRFVLYPPADGESTTNLTISTLANFLNSSTLTRRQRYSLALTLASSYLQLSSTPWLTGPLRKDDILFLHDRTSDDSSLIGQPYICRDFSSSAPADLPTGDDTSNHMLDYAAALQWSRMVSEEAGPEFAEAIEWCLYGQARRGDGWRKDIVKHVIDPLEYC</sequence>
<gene>
    <name evidence="2" type="ORF">AOQ84DRAFT_255661</name>
</gene>
<dbReference type="PANTHER" id="PTHR35186:SF4">
    <property type="entry name" value="PRION-INHIBITION AND PROPAGATION HELO DOMAIN-CONTAINING PROTEIN"/>
    <property type="match status" value="1"/>
</dbReference>
<dbReference type="Pfam" id="PF24476">
    <property type="entry name" value="DUF7580"/>
    <property type="match status" value="1"/>
</dbReference>
<dbReference type="AlphaFoldDB" id="A0A8E2ETW2"/>
<organism evidence="2 3">
    <name type="scientific">Glonium stellatum</name>
    <dbReference type="NCBI Taxonomy" id="574774"/>
    <lineage>
        <taxon>Eukaryota</taxon>
        <taxon>Fungi</taxon>
        <taxon>Dikarya</taxon>
        <taxon>Ascomycota</taxon>
        <taxon>Pezizomycotina</taxon>
        <taxon>Dothideomycetes</taxon>
        <taxon>Pleosporomycetidae</taxon>
        <taxon>Gloniales</taxon>
        <taxon>Gloniaceae</taxon>
        <taxon>Glonium</taxon>
    </lineage>
</organism>
<dbReference type="Proteomes" id="UP000250140">
    <property type="component" value="Unassembled WGS sequence"/>
</dbReference>
<evidence type="ECO:0000259" key="1">
    <source>
        <dbReference type="Pfam" id="PF24476"/>
    </source>
</evidence>
<dbReference type="InterPro" id="IPR056002">
    <property type="entry name" value="DUF7580"/>
</dbReference>
<evidence type="ECO:0000313" key="2">
    <source>
        <dbReference type="EMBL" id="OCL04598.1"/>
    </source>
</evidence>
<proteinExistence type="predicted"/>
<feature type="non-terminal residue" evidence="2">
    <location>
        <position position="1"/>
    </location>
</feature>
<feature type="domain" description="DUF7580" evidence="1">
    <location>
        <begin position="48"/>
        <end position="118"/>
    </location>
</feature>
<keyword evidence="3" id="KW-1185">Reference proteome</keyword>
<protein>
    <recommendedName>
        <fullName evidence="1">DUF7580 domain-containing protein</fullName>
    </recommendedName>
</protein>
<name>A0A8E2ETW2_9PEZI</name>
<dbReference type="PANTHER" id="PTHR35186">
    <property type="entry name" value="ANK_REP_REGION DOMAIN-CONTAINING PROTEIN"/>
    <property type="match status" value="1"/>
</dbReference>
<feature type="non-terminal residue" evidence="2">
    <location>
        <position position="183"/>
    </location>
</feature>
<accession>A0A8E2ETW2</accession>
<evidence type="ECO:0000313" key="3">
    <source>
        <dbReference type="Proteomes" id="UP000250140"/>
    </source>
</evidence>